<evidence type="ECO:0000256" key="1">
    <source>
        <dbReference type="ARBA" id="ARBA00001932"/>
    </source>
</evidence>
<dbReference type="KEGG" id="mcg:GL4_0039"/>
<keyword evidence="5 8" id="KW-0274">FAD</keyword>
<dbReference type="GO" id="GO:0000719">
    <property type="term" value="P:photoreactive repair"/>
    <property type="evidence" value="ECO:0007669"/>
    <property type="project" value="UniProtKB-ARBA"/>
</dbReference>
<reference evidence="12 13" key="1">
    <citation type="submission" date="2014-09" db="EMBL/GenBank/DDBJ databases">
        <title>Genome sequencing of Methyloceanibacter caenitepidi Gela4.</title>
        <authorList>
            <person name="Takeuchi M."/>
            <person name="Susumu S."/>
            <person name="Kamagata Y."/>
            <person name="Oshima K."/>
            <person name="Hattori M."/>
            <person name="Iwasaki W."/>
        </authorList>
    </citation>
    <scope>NUCLEOTIDE SEQUENCE [LARGE SCALE GENOMIC DNA]</scope>
    <source>
        <strain evidence="12 13">Gela4</strain>
    </source>
</reference>
<evidence type="ECO:0000256" key="7">
    <source>
        <dbReference type="ARBA" id="ARBA00033999"/>
    </source>
</evidence>
<dbReference type="Proteomes" id="UP000031643">
    <property type="component" value="Chromosome"/>
</dbReference>
<feature type="site" description="Electron transfer via tryptophanyl radical" evidence="9">
    <location>
        <position position="389"/>
    </location>
</feature>
<evidence type="ECO:0000313" key="12">
    <source>
        <dbReference type="EMBL" id="BAQ15510.1"/>
    </source>
</evidence>
<comment type="catalytic activity">
    <reaction evidence="7">
        <text>cyclobutadipyrimidine (in DNA) = 2 pyrimidine residues (in DNA).</text>
        <dbReference type="EC" id="4.1.99.3"/>
    </reaction>
</comment>
<evidence type="ECO:0000313" key="13">
    <source>
        <dbReference type="Proteomes" id="UP000031643"/>
    </source>
</evidence>
<dbReference type="PROSITE" id="PS00691">
    <property type="entry name" value="DNA_PHOTOLYASES_1_2"/>
    <property type="match status" value="1"/>
</dbReference>
<evidence type="ECO:0000256" key="8">
    <source>
        <dbReference type="PIRSR" id="PIRSR602081-1"/>
    </source>
</evidence>
<dbReference type="EC" id="4.1.99.3" evidence="2"/>
<organism evidence="12 13">
    <name type="scientific">Methyloceanibacter caenitepidi</name>
    <dbReference type="NCBI Taxonomy" id="1384459"/>
    <lineage>
        <taxon>Bacteria</taxon>
        <taxon>Pseudomonadati</taxon>
        <taxon>Pseudomonadota</taxon>
        <taxon>Alphaproteobacteria</taxon>
        <taxon>Hyphomicrobiales</taxon>
        <taxon>Hyphomicrobiaceae</taxon>
        <taxon>Methyloceanibacter</taxon>
    </lineage>
</organism>
<feature type="site" description="Electron transfer via tryptophanyl radical" evidence="9">
    <location>
        <position position="366"/>
    </location>
</feature>
<dbReference type="GO" id="GO:0003677">
    <property type="term" value="F:DNA binding"/>
    <property type="evidence" value="ECO:0007669"/>
    <property type="project" value="TreeGrafter"/>
</dbReference>
<dbReference type="Pfam" id="PF03441">
    <property type="entry name" value="FAD_binding_7"/>
    <property type="match status" value="1"/>
</dbReference>
<dbReference type="PANTHER" id="PTHR11455:SF9">
    <property type="entry name" value="CRYPTOCHROME CIRCADIAN CLOCK 5 ISOFORM X1"/>
    <property type="match status" value="1"/>
</dbReference>
<gene>
    <name evidence="12" type="ORF">GL4_0039</name>
</gene>
<comment type="similarity">
    <text evidence="10">Belongs to the DNA photolyase family.</text>
</comment>
<evidence type="ECO:0000256" key="6">
    <source>
        <dbReference type="ARBA" id="ARBA00022991"/>
    </source>
</evidence>
<proteinExistence type="inferred from homology"/>
<dbReference type="AlphaFoldDB" id="A0A0A8JY55"/>
<dbReference type="GO" id="GO:0071949">
    <property type="term" value="F:FAD binding"/>
    <property type="evidence" value="ECO:0007669"/>
    <property type="project" value="TreeGrafter"/>
</dbReference>
<dbReference type="Gene3D" id="1.25.40.80">
    <property type="match status" value="1"/>
</dbReference>
<feature type="binding site" evidence="8">
    <location>
        <position position="279"/>
    </location>
    <ligand>
        <name>FAD</name>
        <dbReference type="ChEBI" id="CHEBI:57692"/>
    </ligand>
</feature>
<evidence type="ECO:0000256" key="10">
    <source>
        <dbReference type="RuleBase" id="RU004182"/>
    </source>
</evidence>
<accession>A0A0A8JY55</accession>
<sequence>MNADATRPAIVWFRKDLRLADHEALTAAVEAGLPVLPLYIHDVETPGAPRPGGASRWWLHESLQALDASLSECGGALIVRAGRTRGVLAEILRETNATAIHATESYEPFGTRCEADVEKLCREHDVAFHLHRGRLLFVPDDIVTKDGRPYRVFTPFWKSCLAQPAPPPPGAAPKFNSFADARSLQLAELKLQPSKPDWAGGLRKSWTPGERAAKDALSEFIDERIGAYATQRDALPGTPTSLLSPYLHFGEISPAQVWHAVSHAIDAEGGAIEKGANAFLREIGWREFSYHLLHSFPDLPDVPLRPEFKNFPWRDDKKALTAWQRGQTGYPVVDAAMRQLWETGWMPNRARMVVASFLVKHLLLPWQAGAAWFWDTLVDADLANNSASWQWVSGCGADAAPYFRIFNPILQGQKFDPEGEYVRTWVPELAELPANDIHAPWDAPPTVLAAAGVVLGKDYPEPIVDHAAARSRALRALESTK</sequence>
<feature type="binding site" evidence="8">
    <location>
        <position position="228"/>
    </location>
    <ligand>
        <name>FAD</name>
        <dbReference type="ChEBI" id="CHEBI:57692"/>
    </ligand>
</feature>
<evidence type="ECO:0000256" key="3">
    <source>
        <dbReference type="ARBA" id="ARBA00014046"/>
    </source>
</evidence>
<dbReference type="EMBL" id="AP014648">
    <property type="protein sequence ID" value="BAQ15510.1"/>
    <property type="molecule type" value="Genomic_DNA"/>
</dbReference>
<evidence type="ECO:0000256" key="9">
    <source>
        <dbReference type="PIRSR" id="PIRSR602081-2"/>
    </source>
</evidence>
<comment type="cofactor">
    <cofactor evidence="8">
        <name>FAD</name>
        <dbReference type="ChEBI" id="CHEBI:57692"/>
    </cofactor>
    <text evidence="8">Binds 1 FAD per subunit.</text>
</comment>
<dbReference type="InterPro" id="IPR036155">
    <property type="entry name" value="Crypto/Photolyase_N_sf"/>
</dbReference>
<protein>
    <recommendedName>
        <fullName evidence="3">Deoxyribodipyrimidine photo-lyase</fullName>
        <ecNumber evidence="2">4.1.99.3</ecNumber>
    </recommendedName>
</protein>
<feature type="site" description="Electron transfer via tryptophanyl radical" evidence="9">
    <location>
        <position position="313"/>
    </location>
</feature>
<dbReference type="InterPro" id="IPR014729">
    <property type="entry name" value="Rossmann-like_a/b/a_fold"/>
</dbReference>
<dbReference type="PROSITE" id="PS51645">
    <property type="entry name" value="PHR_CRY_ALPHA_BETA"/>
    <property type="match status" value="1"/>
</dbReference>
<dbReference type="InterPro" id="IPR005101">
    <property type="entry name" value="Cryptochr/Photolyase_FAD-bd"/>
</dbReference>
<dbReference type="SUPFAM" id="SSF48173">
    <property type="entry name" value="Cryptochrome/photolyase FAD-binding domain"/>
    <property type="match status" value="1"/>
</dbReference>
<dbReference type="PANTHER" id="PTHR11455">
    <property type="entry name" value="CRYPTOCHROME"/>
    <property type="match status" value="1"/>
</dbReference>
<dbReference type="PRINTS" id="PR00147">
    <property type="entry name" value="DNAPHOTLYASE"/>
</dbReference>
<evidence type="ECO:0000256" key="2">
    <source>
        <dbReference type="ARBA" id="ARBA00013149"/>
    </source>
</evidence>
<dbReference type="InterPro" id="IPR002081">
    <property type="entry name" value="Cryptochrome/DNA_photolyase_1"/>
</dbReference>
<dbReference type="STRING" id="1384459.GL4_0039"/>
<keyword evidence="6 10" id="KW-0157">Chromophore</keyword>
<keyword evidence="13" id="KW-1185">Reference proteome</keyword>
<dbReference type="RefSeq" id="WP_045363271.1">
    <property type="nucleotide sequence ID" value="NZ_AP014648.1"/>
</dbReference>
<dbReference type="InterPro" id="IPR006050">
    <property type="entry name" value="DNA_photolyase_N"/>
</dbReference>
<feature type="binding site" evidence="8">
    <location>
        <begin position="240"/>
        <end position="244"/>
    </location>
    <ligand>
        <name>FAD</name>
        <dbReference type="ChEBI" id="CHEBI:57692"/>
    </ligand>
</feature>
<dbReference type="Gene3D" id="3.40.50.620">
    <property type="entry name" value="HUPs"/>
    <property type="match status" value="1"/>
</dbReference>
<evidence type="ECO:0000259" key="11">
    <source>
        <dbReference type="PROSITE" id="PS51645"/>
    </source>
</evidence>
<feature type="binding site" evidence="8">
    <location>
        <begin position="379"/>
        <end position="381"/>
    </location>
    <ligand>
        <name>FAD</name>
        <dbReference type="ChEBI" id="CHEBI:57692"/>
    </ligand>
</feature>
<dbReference type="Gene3D" id="1.10.579.10">
    <property type="entry name" value="DNA Cyclobutane Dipyrimidine Photolyase, subunit A, domain 3"/>
    <property type="match status" value="1"/>
</dbReference>
<dbReference type="PROSITE" id="PS00394">
    <property type="entry name" value="DNA_PHOTOLYASES_1_1"/>
    <property type="match status" value="1"/>
</dbReference>
<evidence type="ECO:0000256" key="5">
    <source>
        <dbReference type="ARBA" id="ARBA00022827"/>
    </source>
</evidence>
<dbReference type="InterPro" id="IPR018394">
    <property type="entry name" value="DNA_photolyase_1_CS_C"/>
</dbReference>
<comment type="cofactor">
    <cofactor evidence="1">
        <name>(6R)-5,10-methylene-5,6,7,8-tetrahydrofolate</name>
        <dbReference type="ChEBI" id="CHEBI:15636"/>
    </cofactor>
</comment>
<dbReference type="Pfam" id="PF00875">
    <property type="entry name" value="DNA_photolyase"/>
    <property type="match status" value="1"/>
</dbReference>
<dbReference type="SUPFAM" id="SSF52425">
    <property type="entry name" value="Cryptochrome/photolyase, N-terminal domain"/>
    <property type="match status" value="1"/>
</dbReference>
<evidence type="ECO:0000256" key="4">
    <source>
        <dbReference type="ARBA" id="ARBA00022630"/>
    </source>
</evidence>
<name>A0A0A8JY55_9HYPH</name>
<keyword evidence="12" id="KW-0456">Lyase</keyword>
<dbReference type="HOGENOM" id="CLU_010348_2_2_5"/>
<feature type="domain" description="Photolyase/cryptochrome alpha/beta" evidence="11">
    <location>
        <begin position="7"/>
        <end position="136"/>
    </location>
</feature>
<dbReference type="GO" id="GO:0003904">
    <property type="term" value="F:deoxyribodipyrimidine photo-lyase activity"/>
    <property type="evidence" value="ECO:0007669"/>
    <property type="project" value="UniProtKB-EC"/>
</dbReference>
<dbReference type="OrthoDB" id="9772484at2"/>
<keyword evidence="4 8" id="KW-0285">Flavoprotein</keyword>
<dbReference type="InterPro" id="IPR036134">
    <property type="entry name" value="Crypto/Photolyase_FAD-like_sf"/>
</dbReference>
<dbReference type="FunFam" id="1.10.579.10:FF:000003">
    <property type="entry name" value="Deoxyribodipyrimidine photo-lyase"/>
    <property type="match status" value="1"/>
</dbReference>